<sequence>MMTKHQGVLQSLFLCALFLTGFLSCKQTPVTTTTSTDQSDVGRNIRNTDPLSPEEERMALNLPPGFEVQLFASEPEIGKPLNMSFDDRGRMWVTQSYEYPFPDTTGAGKDKISILEDTDGDGTADKITTFADSLNIPIGIQVVPDGVIAYSIPNIWHLIDHDGDDRVDERRILYTGFRYNDTHGMVNNFVRSWDGWIHADHGFSNTSTVAGSDGDTIVMTSGNTFRFRMDGSHVEFTTTGRVNPYGYAYDELGYTYSTDCHTSPVYQLVRGADYPHFGKQPTGIGFGPALMKHNYGSTALAGLDYYIADQFPEEFKRNFYYGDVVLSRVSRSNFTMKGTTPVINQEEDFIVSDDPWFRPVDVKIGPDGALYIADFYNRIIGHYEVPLDHPGRDRQRGRIWRVVYTGKGAGAAEPLNYAQKSLTELTALLNHPNLPLRMAIADKIVDDFGKEAIPVLQKMVTDNATTYAQIQALWMLYRLDGLEQNLLMSAANNGNDTIQTHALRIMFEMNELAEPLLNIAREQIKHESPHVRRQAVMVLSQHPAKEQVPMLLERLKTEDEEDTHFYYSIRQSLRDQIRDGEVLTWVNAQDWTEADARLLADVMVGVDDRAAGQFLLNHLANISEPLDRRRRYTKHAARWLPARDMDKLVAALEPIGKDNPDEDYPVFLSMLAGMEQDAKEMGQKGRAWATRLATEFLEDPLAPYGGWTTIPIERKPYRGNSWIVEDSTASDPASNKIYLRSGAGNHVLTIESPTFDMPETLTFTLRGRKNPPGENQQPTPPENRVELVDPSSGEVLQMTEVTEETTNRKISWSGKEWAGKPVLLRLVDGSAAWREEVGIGELEPAVIGFPPVSPATTVERQAFATRMAADYNIRQLAPELQQLLGSPLADINLRNEAARALLAMGNTEVVAKMEAALGDPIPTRLKEMWLVTLSDQGRAESRELIPSYMQDIPYESQKEIVMNLGNSRAGIDFLLDAASEVRINPRLLLEPQVMERLQSGMSAGQQNTYTALTANILPPDEDIDQVINERLAGFVPSEHSIDKGKSNFSVYCGICHKVGDQGGNIGPQLDGIGNWGAQALAEKILDPNRNISKAFSMYTVKLRDGSVKSGLLRREEGEVVVFADVQGQEFSIEKSEIVEQKPSAYTLMPASFRESIPEADFKDLMAYLLSLRSDT</sequence>
<feature type="domain" description="Cytochrome c" evidence="7">
    <location>
        <begin position="1039"/>
        <end position="1172"/>
    </location>
</feature>
<name>A0A2D0MXT2_FLAN2</name>
<dbReference type="AlphaFoldDB" id="A0A2D0MXT2"/>
<dbReference type="InterPro" id="IPR013428">
    <property type="entry name" value="Membrane-bound_put_N"/>
</dbReference>
<dbReference type="PROSITE" id="PS51257">
    <property type="entry name" value="PROKAR_LIPOPROTEIN"/>
    <property type="match status" value="1"/>
</dbReference>
<keyword evidence="6" id="KW-0732">Signal</keyword>
<dbReference type="InterPro" id="IPR013427">
    <property type="entry name" value="Haem-bd_dom_put"/>
</dbReference>
<evidence type="ECO:0000313" key="9">
    <source>
        <dbReference type="Proteomes" id="UP000223913"/>
    </source>
</evidence>
<dbReference type="NCBIfam" id="TIGR02604">
    <property type="entry name" value="Piru_Ver_Nterm"/>
    <property type="match status" value="1"/>
</dbReference>
<gene>
    <name evidence="8" type="ORF">CRP01_39595</name>
</gene>
<dbReference type="Pfam" id="PF23500">
    <property type="entry name" value="DUF7133"/>
    <property type="match status" value="1"/>
</dbReference>
<dbReference type="EMBL" id="PDUD01000068">
    <property type="protein sequence ID" value="PHN00948.1"/>
    <property type="molecule type" value="Genomic_DNA"/>
</dbReference>
<dbReference type="GO" id="GO:0009055">
    <property type="term" value="F:electron transfer activity"/>
    <property type="evidence" value="ECO:0007669"/>
    <property type="project" value="InterPro"/>
</dbReference>
<keyword evidence="3 4" id="KW-0408">Iron</keyword>
<dbReference type="SUPFAM" id="SSF50952">
    <property type="entry name" value="Soluble quinoprotein glucose dehydrogenase"/>
    <property type="match status" value="1"/>
</dbReference>
<feature type="chain" id="PRO_5012112891" description="Cytochrome c domain-containing protein" evidence="6">
    <location>
        <begin position="27"/>
        <end position="1175"/>
    </location>
</feature>
<dbReference type="Gene3D" id="2.120.10.30">
    <property type="entry name" value="TolB, C-terminal domain"/>
    <property type="match status" value="1"/>
</dbReference>
<dbReference type="GO" id="GO:0046872">
    <property type="term" value="F:metal ion binding"/>
    <property type="evidence" value="ECO:0007669"/>
    <property type="project" value="UniProtKB-KW"/>
</dbReference>
<proteinExistence type="predicted"/>
<dbReference type="NCBIfam" id="TIGR02603">
    <property type="entry name" value="CxxCH_TIGR02603"/>
    <property type="match status" value="1"/>
</dbReference>
<dbReference type="SUPFAM" id="SSF46626">
    <property type="entry name" value="Cytochrome c"/>
    <property type="match status" value="1"/>
</dbReference>
<evidence type="ECO:0000256" key="1">
    <source>
        <dbReference type="ARBA" id="ARBA00022617"/>
    </source>
</evidence>
<dbReference type="SMART" id="SM00567">
    <property type="entry name" value="EZ_HEAT"/>
    <property type="match status" value="2"/>
</dbReference>
<organism evidence="8 9">
    <name type="scientific">Flavilitoribacter nigricans (strain ATCC 23147 / DSM 23189 / NBRC 102662 / NCIMB 1420 / SS-2)</name>
    <name type="common">Lewinella nigricans</name>
    <dbReference type="NCBI Taxonomy" id="1122177"/>
    <lineage>
        <taxon>Bacteria</taxon>
        <taxon>Pseudomonadati</taxon>
        <taxon>Bacteroidota</taxon>
        <taxon>Saprospiria</taxon>
        <taxon>Saprospirales</taxon>
        <taxon>Lewinellaceae</taxon>
        <taxon>Flavilitoribacter</taxon>
    </lineage>
</organism>
<dbReference type="OrthoDB" id="9808161at2"/>
<dbReference type="InterPro" id="IPR011042">
    <property type="entry name" value="6-blade_b-propeller_TolB-like"/>
</dbReference>
<dbReference type="InterPro" id="IPR011989">
    <property type="entry name" value="ARM-like"/>
</dbReference>
<dbReference type="Gene3D" id="1.25.10.10">
    <property type="entry name" value="Leucine-rich Repeat Variant"/>
    <property type="match status" value="1"/>
</dbReference>
<dbReference type="GO" id="GO:0020037">
    <property type="term" value="F:heme binding"/>
    <property type="evidence" value="ECO:0007669"/>
    <property type="project" value="InterPro"/>
</dbReference>
<dbReference type="InterPro" id="IPR011041">
    <property type="entry name" value="Quinoprot_gluc/sorb_DH_b-prop"/>
</dbReference>
<dbReference type="PANTHER" id="PTHR33546:SF1">
    <property type="entry name" value="LARGE, MULTIFUNCTIONAL SECRETED PROTEIN"/>
    <property type="match status" value="1"/>
</dbReference>
<evidence type="ECO:0000256" key="4">
    <source>
        <dbReference type="PROSITE-ProRule" id="PRU00433"/>
    </source>
</evidence>
<dbReference type="SUPFAM" id="SSF48371">
    <property type="entry name" value="ARM repeat"/>
    <property type="match status" value="1"/>
</dbReference>
<feature type="region of interest" description="Disordered" evidence="5">
    <location>
        <begin position="765"/>
        <end position="784"/>
    </location>
</feature>
<dbReference type="RefSeq" id="WP_099155642.1">
    <property type="nucleotide sequence ID" value="NZ_PDUD01000068.1"/>
</dbReference>
<evidence type="ECO:0000313" key="8">
    <source>
        <dbReference type="EMBL" id="PHN00948.1"/>
    </source>
</evidence>
<evidence type="ECO:0000256" key="5">
    <source>
        <dbReference type="SAM" id="MobiDB-lite"/>
    </source>
</evidence>
<protein>
    <recommendedName>
        <fullName evidence="7">Cytochrome c domain-containing protein</fullName>
    </recommendedName>
</protein>
<dbReference type="Proteomes" id="UP000223913">
    <property type="component" value="Unassembled WGS sequence"/>
</dbReference>
<dbReference type="InterPro" id="IPR009056">
    <property type="entry name" value="Cyt_c-like_dom"/>
</dbReference>
<evidence type="ECO:0000256" key="2">
    <source>
        <dbReference type="ARBA" id="ARBA00022723"/>
    </source>
</evidence>
<feature type="signal peptide" evidence="6">
    <location>
        <begin position="1"/>
        <end position="26"/>
    </location>
</feature>
<accession>A0A2D0MXT2</accession>
<evidence type="ECO:0000259" key="7">
    <source>
        <dbReference type="PROSITE" id="PS51007"/>
    </source>
</evidence>
<reference evidence="8 9" key="1">
    <citation type="submission" date="2017-10" db="EMBL/GenBank/DDBJ databases">
        <title>The draft genome sequence of Lewinella nigricans NBRC 102662.</title>
        <authorList>
            <person name="Wang K."/>
        </authorList>
    </citation>
    <scope>NUCLEOTIDE SEQUENCE [LARGE SCALE GENOMIC DNA]</scope>
    <source>
        <strain evidence="8 9">NBRC 102662</strain>
    </source>
</reference>
<dbReference type="PANTHER" id="PTHR33546">
    <property type="entry name" value="LARGE, MULTIFUNCTIONAL SECRETED PROTEIN-RELATED"/>
    <property type="match status" value="1"/>
</dbReference>
<comment type="caution">
    <text evidence="8">The sequence shown here is derived from an EMBL/GenBank/DDBJ whole genome shotgun (WGS) entry which is preliminary data.</text>
</comment>
<keyword evidence="9" id="KW-1185">Reference proteome</keyword>
<keyword evidence="1 4" id="KW-0349">Heme</keyword>
<evidence type="ECO:0000256" key="3">
    <source>
        <dbReference type="ARBA" id="ARBA00023004"/>
    </source>
</evidence>
<feature type="region of interest" description="Disordered" evidence="5">
    <location>
        <begin position="29"/>
        <end position="51"/>
    </location>
</feature>
<dbReference type="InterPro" id="IPR016024">
    <property type="entry name" value="ARM-type_fold"/>
</dbReference>
<evidence type="ECO:0000256" key="6">
    <source>
        <dbReference type="SAM" id="SignalP"/>
    </source>
</evidence>
<dbReference type="InterPro" id="IPR055557">
    <property type="entry name" value="DUF7133"/>
</dbReference>
<dbReference type="Gene3D" id="1.10.760.10">
    <property type="entry name" value="Cytochrome c-like domain"/>
    <property type="match status" value="1"/>
</dbReference>
<feature type="compositionally biased region" description="Low complexity" evidence="5">
    <location>
        <begin position="29"/>
        <end position="41"/>
    </location>
</feature>
<dbReference type="PROSITE" id="PS51007">
    <property type="entry name" value="CYTC"/>
    <property type="match status" value="1"/>
</dbReference>
<dbReference type="InterPro" id="IPR036909">
    <property type="entry name" value="Cyt_c-like_dom_sf"/>
</dbReference>
<dbReference type="InterPro" id="IPR004155">
    <property type="entry name" value="PBS_lyase_HEAT"/>
</dbReference>
<keyword evidence="2 4" id="KW-0479">Metal-binding</keyword>